<dbReference type="InterPro" id="IPR027417">
    <property type="entry name" value="P-loop_NTPase"/>
</dbReference>
<keyword evidence="7" id="KW-1185">Reference proteome</keyword>
<dbReference type="Pfam" id="PF17100">
    <property type="entry name" value="NACHT_N"/>
    <property type="match status" value="1"/>
</dbReference>
<evidence type="ECO:0000259" key="5">
    <source>
        <dbReference type="PROSITE" id="PS50837"/>
    </source>
</evidence>
<evidence type="ECO:0000256" key="4">
    <source>
        <dbReference type="SAM" id="MobiDB-lite"/>
    </source>
</evidence>
<dbReference type="InterPro" id="IPR056884">
    <property type="entry name" value="NPHP3-like_N"/>
</dbReference>
<dbReference type="Proteomes" id="UP000799778">
    <property type="component" value="Unassembled WGS sequence"/>
</dbReference>
<dbReference type="PROSITE" id="PS50082">
    <property type="entry name" value="WD_REPEATS_2"/>
    <property type="match status" value="2"/>
</dbReference>
<evidence type="ECO:0000313" key="7">
    <source>
        <dbReference type="Proteomes" id="UP000799778"/>
    </source>
</evidence>
<dbReference type="Gene3D" id="2.130.10.10">
    <property type="entry name" value="YVTN repeat-like/Quinoprotein amine dehydrogenase"/>
    <property type="match status" value="1"/>
</dbReference>
<dbReference type="PROSITE" id="PS00678">
    <property type="entry name" value="WD_REPEATS_1"/>
    <property type="match status" value="2"/>
</dbReference>
<feature type="repeat" description="WD" evidence="3">
    <location>
        <begin position="761"/>
        <end position="802"/>
    </location>
</feature>
<dbReference type="InterPro" id="IPR031359">
    <property type="entry name" value="NACHT_N"/>
</dbReference>
<feature type="repeat" description="WD" evidence="3">
    <location>
        <begin position="803"/>
        <end position="844"/>
    </location>
</feature>
<evidence type="ECO:0000256" key="3">
    <source>
        <dbReference type="PROSITE-ProRule" id="PRU00221"/>
    </source>
</evidence>
<dbReference type="OrthoDB" id="538223at2759"/>
<dbReference type="InterPro" id="IPR036322">
    <property type="entry name" value="WD40_repeat_dom_sf"/>
</dbReference>
<dbReference type="PROSITE" id="PS50294">
    <property type="entry name" value="WD_REPEATS_REGION"/>
    <property type="match status" value="2"/>
</dbReference>
<dbReference type="InterPro" id="IPR019775">
    <property type="entry name" value="WD40_repeat_CS"/>
</dbReference>
<name>A0A6A5X7B9_9PLEO</name>
<evidence type="ECO:0000256" key="1">
    <source>
        <dbReference type="ARBA" id="ARBA00022574"/>
    </source>
</evidence>
<dbReference type="PROSITE" id="PS50837">
    <property type="entry name" value="NACHT"/>
    <property type="match status" value="1"/>
</dbReference>
<dbReference type="Pfam" id="PF00400">
    <property type="entry name" value="WD40"/>
    <property type="match status" value="2"/>
</dbReference>
<dbReference type="AlphaFoldDB" id="A0A6A5X7B9"/>
<accession>A0A6A5X7B9</accession>
<sequence length="914" mass="100818">MFGKKEPPTSSDVEAPPSSTPHAQTVPGPATSPPRLSAHLWNQAYDQGKQSDPNTVDTYEKILTVQLSEEDATASTTPNSTNLASQQNQIAQDAGERWMQMQRLVQNGLRRTEKDAKVKQGMEDGIQAAMAVKEVADKAIQASPEAAIAWILMNPLTQASSNRRGIAYVVSRMEWYWNLAELLLEENMTDGHSPGLRGDLEKGVTQLYAKLLLYQMKSVCYYHRGRVSVFARDLIKLDDWDGELGDIQAAEAAVQTDSTQIHETSADNKCLADLRLTDPRDDKKRIEETKGGLLKNSYRWVLDNLDFRQWRDEPQSQLLWVKADPGKGKTMLLCGIIDELQSSMGATGLLSYFFCQATDSRIRSAVAVLRGLLYMLISEQPSLISHVRKKYDQAGEALFEDANAILQDPSLKCMYLIVDALDECITDLPKLVDFIAERSSTSSHVKWLVSSRNWQNIEGGLGKVGRKVRLSLELNAQSVSYAVSAFIQHKVFKLAESKTYDAKTRDAVFDHLSSNANDTFLWVALVCQSLEGVPKRNVIKKLIAFPPGLVSLYERMIQQISNLDDASLCKQILSLAAVAYQPLTLDELSTLVEEFEDEADDIKSKQEIIGLCGSIKAAHYAVLSRSFKAMSALHHDMYSLGELRYSAAQIDHLCNLNSSAPTDTLADLQNRGAVHEFLRKKYLYWLEALSLYKNMSKGIVSIGKLLGLQGIENSPLQAYRSALLFSPTGSLIRKLFQDNKSKLIKINPGMTVSWSACLQTLEGHSDSVSSVAFSHDSTQLASASGDKTVKIWNASSGACLQTLEGHSNLVSLVAFSHDSTQLASASYDKTVKIWNVNSSANIGTIALSSLETPNTTSTVATPQSPRYKYTALSSDNIWITFNSKNLLWLPQEYRPSSSAVLGNTLGIGVGSGKV</sequence>
<evidence type="ECO:0000313" key="6">
    <source>
        <dbReference type="EMBL" id="KAF2008717.1"/>
    </source>
</evidence>
<dbReference type="RefSeq" id="XP_033377056.1">
    <property type="nucleotide sequence ID" value="XM_033530224.1"/>
</dbReference>
<feature type="domain" description="NACHT" evidence="5">
    <location>
        <begin position="317"/>
        <end position="528"/>
    </location>
</feature>
<dbReference type="InterPro" id="IPR001680">
    <property type="entry name" value="WD40_rpt"/>
</dbReference>
<dbReference type="GeneID" id="54287621"/>
<organism evidence="6 7">
    <name type="scientific">Aaosphaeria arxii CBS 175.79</name>
    <dbReference type="NCBI Taxonomy" id="1450172"/>
    <lineage>
        <taxon>Eukaryota</taxon>
        <taxon>Fungi</taxon>
        <taxon>Dikarya</taxon>
        <taxon>Ascomycota</taxon>
        <taxon>Pezizomycotina</taxon>
        <taxon>Dothideomycetes</taxon>
        <taxon>Pleosporomycetidae</taxon>
        <taxon>Pleosporales</taxon>
        <taxon>Pleosporales incertae sedis</taxon>
        <taxon>Aaosphaeria</taxon>
    </lineage>
</organism>
<keyword evidence="1 3" id="KW-0853">WD repeat</keyword>
<dbReference type="PANTHER" id="PTHR10039">
    <property type="entry name" value="AMELOGENIN"/>
    <property type="match status" value="1"/>
</dbReference>
<keyword evidence="2" id="KW-0677">Repeat</keyword>
<dbReference type="InterPro" id="IPR007111">
    <property type="entry name" value="NACHT_NTPase"/>
</dbReference>
<evidence type="ECO:0000256" key="2">
    <source>
        <dbReference type="ARBA" id="ARBA00022737"/>
    </source>
</evidence>
<gene>
    <name evidence="6" type="ORF">BU24DRAFT_437817</name>
</gene>
<proteinExistence type="predicted"/>
<dbReference type="SMART" id="SM00320">
    <property type="entry name" value="WD40"/>
    <property type="match status" value="2"/>
</dbReference>
<dbReference type="SUPFAM" id="SSF50978">
    <property type="entry name" value="WD40 repeat-like"/>
    <property type="match status" value="1"/>
</dbReference>
<reference evidence="6" key="1">
    <citation type="journal article" date="2020" name="Stud. Mycol.">
        <title>101 Dothideomycetes genomes: a test case for predicting lifestyles and emergence of pathogens.</title>
        <authorList>
            <person name="Haridas S."/>
            <person name="Albert R."/>
            <person name="Binder M."/>
            <person name="Bloem J."/>
            <person name="Labutti K."/>
            <person name="Salamov A."/>
            <person name="Andreopoulos B."/>
            <person name="Baker S."/>
            <person name="Barry K."/>
            <person name="Bills G."/>
            <person name="Bluhm B."/>
            <person name="Cannon C."/>
            <person name="Castanera R."/>
            <person name="Culley D."/>
            <person name="Daum C."/>
            <person name="Ezra D."/>
            <person name="Gonzalez J."/>
            <person name="Henrissat B."/>
            <person name="Kuo A."/>
            <person name="Liang C."/>
            <person name="Lipzen A."/>
            <person name="Lutzoni F."/>
            <person name="Magnuson J."/>
            <person name="Mondo S."/>
            <person name="Nolan M."/>
            <person name="Ohm R."/>
            <person name="Pangilinan J."/>
            <person name="Park H.-J."/>
            <person name="Ramirez L."/>
            <person name="Alfaro M."/>
            <person name="Sun H."/>
            <person name="Tritt A."/>
            <person name="Yoshinaga Y."/>
            <person name="Zwiers L.-H."/>
            <person name="Turgeon B."/>
            <person name="Goodwin S."/>
            <person name="Spatafora J."/>
            <person name="Crous P."/>
            <person name="Grigoriev I."/>
        </authorList>
    </citation>
    <scope>NUCLEOTIDE SEQUENCE</scope>
    <source>
        <strain evidence="6">CBS 175.79</strain>
    </source>
</reference>
<dbReference type="EMBL" id="ML978082">
    <property type="protein sequence ID" value="KAF2008717.1"/>
    <property type="molecule type" value="Genomic_DNA"/>
</dbReference>
<dbReference type="PANTHER" id="PTHR10039:SF16">
    <property type="entry name" value="GPI INOSITOL-DEACYLASE"/>
    <property type="match status" value="1"/>
</dbReference>
<dbReference type="Gene3D" id="3.40.50.300">
    <property type="entry name" value="P-loop containing nucleotide triphosphate hydrolases"/>
    <property type="match status" value="1"/>
</dbReference>
<feature type="region of interest" description="Disordered" evidence="4">
    <location>
        <begin position="1"/>
        <end position="37"/>
    </location>
</feature>
<dbReference type="InterPro" id="IPR015943">
    <property type="entry name" value="WD40/YVTN_repeat-like_dom_sf"/>
</dbReference>
<protein>
    <recommendedName>
        <fullName evidence="5">NACHT domain-containing protein</fullName>
    </recommendedName>
</protein>
<dbReference type="Pfam" id="PF24883">
    <property type="entry name" value="NPHP3_N"/>
    <property type="match status" value="1"/>
</dbReference>